<comment type="caution">
    <text evidence="1">The sequence shown here is derived from an EMBL/GenBank/DDBJ whole genome shotgun (WGS) entry which is preliminary data.</text>
</comment>
<name>A0A8J4T874_CLAMG</name>
<reference evidence="1" key="1">
    <citation type="submission" date="2020-07" db="EMBL/GenBank/DDBJ databases">
        <title>Clarias magur genome sequencing, assembly and annotation.</title>
        <authorList>
            <person name="Kushwaha B."/>
            <person name="Kumar R."/>
            <person name="Das P."/>
            <person name="Joshi C.G."/>
            <person name="Kumar D."/>
            <person name="Nagpure N.S."/>
            <person name="Pandey M."/>
            <person name="Agarwal S."/>
            <person name="Srivastava S."/>
            <person name="Singh M."/>
            <person name="Sahoo L."/>
            <person name="Jayasankar P."/>
            <person name="Meher P.K."/>
            <person name="Koringa P.G."/>
            <person name="Iquebal M.A."/>
            <person name="Das S.P."/>
            <person name="Bit A."/>
            <person name="Patnaik S."/>
            <person name="Patel N."/>
            <person name="Shah T.M."/>
            <person name="Hinsu A."/>
            <person name="Jena J.K."/>
        </authorList>
    </citation>
    <scope>NUCLEOTIDE SEQUENCE</scope>
    <source>
        <strain evidence="1">CIFAMagur01</strain>
        <tissue evidence="1">Testis</tissue>
    </source>
</reference>
<evidence type="ECO:0000313" key="1">
    <source>
        <dbReference type="EMBL" id="KAF5890665.1"/>
    </source>
</evidence>
<evidence type="ECO:0000313" key="2">
    <source>
        <dbReference type="Proteomes" id="UP000727407"/>
    </source>
</evidence>
<dbReference type="Proteomes" id="UP000727407">
    <property type="component" value="Unassembled WGS sequence"/>
</dbReference>
<protein>
    <submittedName>
        <fullName evidence="1">Protein kintoun</fullName>
    </submittedName>
</protein>
<keyword evidence="2" id="KW-1185">Reference proteome</keyword>
<gene>
    <name evidence="1" type="primary">glgB</name>
    <name evidence="1" type="ORF">DAT39_019635</name>
</gene>
<sequence>MSEIIFLSTFFAFDLHSFFRVFARIDYSRLMASSCVSSPAVKPALRFLNPHKQNTPWVLSLVSYII</sequence>
<dbReference type="AlphaFoldDB" id="A0A8J4T874"/>
<organism evidence="1 2">
    <name type="scientific">Clarias magur</name>
    <name type="common">Asian catfish</name>
    <name type="synonym">Macropteronotus magur</name>
    <dbReference type="NCBI Taxonomy" id="1594786"/>
    <lineage>
        <taxon>Eukaryota</taxon>
        <taxon>Metazoa</taxon>
        <taxon>Chordata</taxon>
        <taxon>Craniata</taxon>
        <taxon>Vertebrata</taxon>
        <taxon>Euteleostomi</taxon>
        <taxon>Actinopterygii</taxon>
        <taxon>Neopterygii</taxon>
        <taxon>Teleostei</taxon>
        <taxon>Ostariophysi</taxon>
        <taxon>Siluriformes</taxon>
        <taxon>Clariidae</taxon>
        <taxon>Clarias</taxon>
    </lineage>
</organism>
<dbReference type="EMBL" id="QNUK01000661">
    <property type="protein sequence ID" value="KAF5890665.1"/>
    <property type="molecule type" value="Genomic_DNA"/>
</dbReference>
<proteinExistence type="predicted"/>
<accession>A0A8J4T874</accession>